<proteinExistence type="predicted"/>
<organism evidence="3 4">
    <name type="scientific">Anatilimnocola aggregata</name>
    <dbReference type="NCBI Taxonomy" id="2528021"/>
    <lineage>
        <taxon>Bacteria</taxon>
        <taxon>Pseudomonadati</taxon>
        <taxon>Planctomycetota</taxon>
        <taxon>Planctomycetia</taxon>
        <taxon>Pirellulales</taxon>
        <taxon>Pirellulaceae</taxon>
        <taxon>Anatilimnocola</taxon>
    </lineage>
</organism>
<dbReference type="EMBL" id="CP036274">
    <property type="protein sequence ID" value="QDU31074.1"/>
    <property type="molecule type" value="Genomic_DNA"/>
</dbReference>
<evidence type="ECO:0000256" key="2">
    <source>
        <dbReference type="SAM" id="Phobius"/>
    </source>
</evidence>
<evidence type="ECO:0000313" key="4">
    <source>
        <dbReference type="Proteomes" id="UP000315017"/>
    </source>
</evidence>
<keyword evidence="4" id="KW-1185">Reference proteome</keyword>
<keyword evidence="2" id="KW-0812">Transmembrane</keyword>
<sequence length="102" mass="11510">MNRHVVEMRDDNSQVSTGSTKPATNRLVWVLVGLSLVCLLLAVSLFLCVLPIALQSVRESVRRNQVQQNMQQLKAAIEAYEARQLESPLSPERKKTEKSFTD</sequence>
<protein>
    <submittedName>
        <fullName evidence="3">Uncharacterized protein</fullName>
    </submittedName>
</protein>
<keyword evidence="2" id="KW-1133">Transmembrane helix</keyword>
<feature type="region of interest" description="Disordered" evidence="1">
    <location>
        <begin position="1"/>
        <end position="20"/>
    </location>
</feature>
<gene>
    <name evidence="3" type="ORF">ETAA8_62270</name>
</gene>
<dbReference type="AlphaFoldDB" id="A0A517YLH8"/>
<feature type="transmembrane region" description="Helical" evidence="2">
    <location>
        <begin position="27"/>
        <end position="54"/>
    </location>
</feature>
<accession>A0A517YLH8</accession>
<feature type="compositionally biased region" description="Basic and acidic residues" evidence="1">
    <location>
        <begin position="1"/>
        <end position="12"/>
    </location>
</feature>
<evidence type="ECO:0000256" key="1">
    <source>
        <dbReference type="SAM" id="MobiDB-lite"/>
    </source>
</evidence>
<reference evidence="3 4" key="1">
    <citation type="submission" date="2019-02" db="EMBL/GenBank/DDBJ databases">
        <title>Deep-cultivation of Planctomycetes and their phenomic and genomic characterization uncovers novel biology.</title>
        <authorList>
            <person name="Wiegand S."/>
            <person name="Jogler M."/>
            <person name="Boedeker C."/>
            <person name="Pinto D."/>
            <person name="Vollmers J."/>
            <person name="Rivas-Marin E."/>
            <person name="Kohn T."/>
            <person name="Peeters S.H."/>
            <person name="Heuer A."/>
            <person name="Rast P."/>
            <person name="Oberbeckmann S."/>
            <person name="Bunk B."/>
            <person name="Jeske O."/>
            <person name="Meyerdierks A."/>
            <person name="Storesund J.E."/>
            <person name="Kallscheuer N."/>
            <person name="Luecker S."/>
            <person name="Lage O.M."/>
            <person name="Pohl T."/>
            <person name="Merkel B.J."/>
            <person name="Hornburger P."/>
            <person name="Mueller R.-W."/>
            <person name="Bruemmer F."/>
            <person name="Labrenz M."/>
            <person name="Spormann A.M."/>
            <person name="Op den Camp H."/>
            <person name="Overmann J."/>
            <person name="Amann R."/>
            <person name="Jetten M.S.M."/>
            <person name="Mascher T."/>
            <person name="Medema M.H."/>
            <person name="Devos D.P."/>
            <person name="Kaster A.-K."/>
            <person name="Ovreas L."/>
            <person name="Rohde M."/>
            <person name="Galperin M.Y."/>
            <person name="Jogler C."/>
        </authorList>
    </citation>
    <scope>NUCLEOTIDE SEQUENCE [LARGE SCALE GENOMIC DNA]</scope>
    <source>
        <strain evidence="3 4">ETA_A8</strain>
    </source>
</reference>
<keyword evidence="2" id="KW-0472">Membrane</keyword>
<dbReference type="Proteomes" id="UP000315017">
    <property type="component" value="Chromosome"/>
</dbReference>
<evidence type="ECO:0000313" key="3">
    <source>
        <dbReference type="EMBL" id="QDU31074.1"/>
    </source>
</evidence>
<dbReference type="KEGG" id="aagg:ETAA8_62270"/>
<name>A0A517YLH8_9BACT</name>